<evidence type="ECO:0000313" key="8">
    <source>
        <dbReference type="EMBL" id="CAL7943881.1"/>
    </source>
</evidence>
<dbReference type="PANTHER" id="PTHR20855">
    <property type="entry name" value="ADIPOR/PROGESTIN RECEPTOR-RELATED"/>
    <property type="match status" value="1"/>
</dbReference>
<comment type="similarity">
    <text evidence="2">Belongs to the ADIPOR family.</text>
</comment>
<dbReference type="PANTHER" id="PTHR20855:SF15">
    <property type="entry name" value="PROGESTIN AND ADIPOQ RECEPTOR FAMILY MEMBER 3"/>
    <property type="match status" value="1"/>
</dbReference>
<sequence>MMKLLAGVEEVNDQSEKQQSGDQKHNNNHEKQPKSDVAQETAKLLTAEAYRASSKKLEDSVVKSKITPEVEEKMRRLLPFEEAAEYLQHNPYILHGYRGYLTTKLCIESIFWWTNETVNIWSHIFGWMLFFGLTLYDLCLLNIHAPFSDKVIVALLLICFQACMILSSVYHTFSCRSEKDYWCFLSFDLFGIALSLLSIYMSGVYYAFWCHKELQGFYLITVLVIFIFAMILQIPKLNVNGNVKLVVFVGWAAYGVLPTLHWSIAMGGMDNPIVRMLLPRVLGMYVISGVAFAIYMSKIPERFCPGWVDYIGSSHQWWHALVVLALYYWHNTGMLYVEYRMNHGCPSNIKLL</sequence>
<name>A0ABP1NUJ6_XYLVO</name>
<organism evidence="8 9">
    <name type="scientific">Xylocopa violacea</name>
    <name type="common">Violet carpenter bee</name>
    <name type="synonym">Apis violacea</name>
    <dbReference type="NCBI Taxonomy" id="135666"/>
    <lineage>
        <taxon>Eukaryota</taxon>
        <taxon>Metazoa</taxon>
        <taxon>Ecdysozoa</taxon>
        <taxon>Arthropoda</taxon>
        <taxon>Hexapoda</taxon>
        <taxon>Insecta</taxon>
        <taxon>Pterygota</taxon>
        <taxon>Neoptera</taxon>
        <taxon>Endopterygota</taxon>
        <taxon>Hymenoptera</taxon>
        <taxon>Apocrita</taxon>
        <taxon>Aculeata</taxon>
        <taxon>Apoidea</taxon>
        <taxon>Anthophila</taxon>
        <taxon>Apidae</taxon>
        <taxon>Xylocopa</taxon>
        <taxon>Xylocopa</taxon>
    </lineage>
</organism>
<evidence type="ECO:0000256" key="4">
    <source>
        <dbReference type="ARBA" id="ARBA00022989"/>
    </source>
</evidence>
<proteinExistence type="inferred from homology"/>
<comment type="caution">
    <text evidence="8">The sequence shown here is derived from an EMBL/GenBank/DDBJ whole genome shotgun (WGS) entry which is preliminary data.</text>
</comment>
<evidence type="ECO:0000256" key="3">
    <source>
        <dbReference type="ARBA" id="ARBA00022692"/>
    </source>
</evidence>
<gene>
    <name evidence="8" type="ORF">XYLVIOL_LOCUS6344</name>
</gene>
<evidence type="ECO:0000256" key="1">
    <source>
        <dbReference type="ARBA" id="ARBA00004141"/>
    </source>
</evidence>
<evidence type="ECO:0000256" key="7">
    <source>
        <dbReference type="SAM" id="Phobius"/>
    </source>
</evidence>
<keyword evidence="5 7" id="KW-0472">Membrane</keyword>
<evidence type="ECO:0000256" key="5">
    <source>
        <dbReference type="ARBA" id="ARBA00023136"/>
    </source>
</evidence>
<evidence type="ECO:0008006" key="10">
    <source>
        <dbReference type="Google" id="ProtNLM"/>
    </source>
</evidence>
<dbReference type="Pfam" id="PF03006">
    <property type="entry name" value="HlyIII"/>
    <property type="match status" value="1"/>
</dbReference>
<feature type="compositionally biased region" description="Basic and acidic residues" evidence="6">
    <location>
        <begin position="22"/>
        <end position="34"/>
    </location>
</feature>
<feature type="transmembrane region" description="Helical" evidence="7">
    <location>
        <begin position="246"/>
        <end position="265"/>
    </location>
</feature>
<reference evidence="8 9" key="1">
    <citation type="submission" date="2024-08" db="EMBL/GenBank/DDBJ databases">
        <authorList>
            <person name="Will J Nash"/>
            <person name="Angela Man"/>
            <person name="Seanna McTaggart"/>
            <person name="Kendall Baker"/>
            <person name="Tom Barker"/>
            <person name="Leah Catchpole"/>
            <person name="Alex Durrant"/>
            <person name="Karim Gharbi"/>
            <person name="Naomi Irish"/>
            <person name="Gemy Kaithakottil"/>
            <person name="Debby Ku"/>
            <person name="Aaliyah Providence"/>
            <person name="Felix Shaw"/>
            <person name="David Swarbreck"/>
            <person name="Chris Watkins"/>
            <person name="Ann M. McCartney"/>
            <person name="Giulio Formenti"/>
            <person name="Alice Mouton"/>
            <person name="Noel Vella"/>
            <person name="Bjorn M von Reumont"/>
            <person name="Adriana Vella"/>
            <person name="Wilfried Haerty"/>
        </authorList>
    </citation>
    <scope>NUCLEOTIDE SEQUENCE [LARGE SCALE GENOMIC DNA]</scope>
</reference>
<feature type="transmembrane region" description="Helical" evidence="7">
    <location>
        <begin position="151"/>
        <end position="170"/>
    </location>
</feature>
<feature type="transmembrane region" description="Helical" evidence="7">
    <location>
        <begin position="317"/>
        <end position="337"/>
    </location>
</feature>
<keyword evidence="4 7" id="KW-1133">Transmembrane helix</keyword>
<dbReference type="EMBL" id="CAXAJV020001293">
    <property type="protein sequence ID" value="CAL7943881.1"/>
    <property type="molecule type" value="Genomic_DNA"/>
</dbReference>
<feature type="transmembrane region" description="Helical" evidence="7">
    <location>
        <begin position="216"/>
        <end position="234"/>
    </location>
</feature>
<feature type="transmembrane region" description="Helical" evidence="7">
    <location>
        <begin position="120"/>
        <end position="139"/>
    </location>
</feature>
<feature type="transmembrane region" description="Helical" evidence="7">
    <location>
        <begin position="277"/>
        <end position="297"/>
    </location>
</feature>
<protein>
    <recommendedName>
        <fullName evidence="10">Progestin and adipoQ receptor family member 3</fullName>
    </recommendedName>
</protein>
<dbReference type="InterPro" id="IPR004254">
    <property type="entry name" value="AdipoR/HlyIII-related"/>
</dbReference>
<keyword evidence="9" id="KW-1185">Reference proteome</keyword>
<keyword evidence="3 7" id="KW-0812">Transmembrane</keyword>
<feature type="transmembrane region" description="Helical" evidence="7">
    <location>
        <begin position="190"/>
        <end position="209"/>
    </location>
</feature>
<feature type="region of interest" description="Disordered" evidence="6">
    <location>
        <begin position="1"/>
        <end position="39"/>
    </location>
</feature>
<comment type="subcellular location">
    <subcellularLocation>
        <location evidence="1">Membrane</location>
        <topology evidence="1">Multi-pass membrane protein</topology>
    </subcellularLocation>
</comment>
<dbReference type="Proteomes" id="UP001642520">
    <property type="component" value="Unassembled WGS sequence"/>
</dbReference>
<evidence type="ECO:0000313" key="9">
    <source>
        <dbReference type="Proteomes" id="UP001642520"/>
    </source>
</evidence>
<accession>A0ABP1NUJ6</accession>
<evidence type="ECO:0000256" key="2">
    <source>
        <dbReference type="ARBA" id="ARBA00007018"/>
    </source>
</evidence>
<evidence type="ECO:0000256" key="6">
    <source>
        <dbReference type="SAM" id="MobiDB-lite"/>
    </source>
</evidence>